<feature type="domain" description="Rhamnogalacturonan lyase family 11 C-terminal" evidence="3">
    <location>
        <begin position="115"/>
        <end position="614"/>
    </location>
</feature>
<keyword evidence="5" id="KW-1185">Reference proteome</keyword>
<proteinExistence type="predicted"/>
<feature type="domain" description="Rhamnogalacturonan I lyase beta-sheet" evidence="2">
    <location>
        <begin position="26"/>
        <end position="111"/>
    </location>
</feature>
<dbReference type="Proteomes" id="UP000249522">
    <property type="component" value="Unassembled WGS sequence"/>
</dbReference>
<evidence type="ECO:0000313" key="5">
    <source>
        <dbReference type="Proteomes" id="UP000249522"/>
    </source>
</evidence>
<keyword evidence="1" id="KW-0732">Signal</keyword>
<feature type="chain" id="PRO_5038989863" evidence="1">
    <location>
        <begin position="17"/>
        <end position="619"/>
    </location>
</feature>
<gene>
    <name evidence="4" type="ORF">DNH61_18835</name>
</gene>
<dbReference type="InterPro" id="IPR034641">
    <property type="entry name" value="RGL11"/>
</dbReference>
<protein>
    <submittedName>
        <fullName evidence="4">Rhamnogalacturonan lyase</fullName>
    </submittedName>
</protein>
<name>A0A2W1L3B7_9BACL</name>
<dbReference type="EMBL" id="QKRB01000053">
    <property type="protein sequence ID" value="PZD94518.1"/>
    <property type="molecule type" value="Genomic_DNA"/>
</dbReference>
<evidence type="ECO:0000259" key="3">
    <source>
        <dbReference type="Pfam" id="PF21348"/>
    </source>
</evidence>
<evidence type="ECO:0000313" key="4">
    <source>
        <dbReference type="EMBL" id="PZD94518.1"/>
    </source>
</evidence>
<accession>A0A2W1L3B7</accession>
<dbReference type="PANTHER" id="PTHR43118:SF1">
    <property type="entry name" value="RHAMNOGALACTURONAN LYASE (EUROFUNG)"/>
    <property type="match status" value="1"/>
</dbReference>
<dbReference type="InterPro" id="IPR013783">
    <property type="entry name" value="Ig-like_fold"/>
</dbReference>
<reference evidence="4 5" key="1">
    <citation type="submission" date="2018-06" db="EMBL/GenBank/DDBJ databases">
        <title>Paenibacillus imtechensis sp. nov.</title>
        <authorList>
            <person name="Pinnaka A.K."/>
            <person name="Singh H."/>
            <person name="Kaur M."/>
        </authorList>
    </citation>
    <scope>NUCLEOTIDE SEQUENCE [LARGE SCALE GENOMIC DNA]</scope>
    <source>
        <strain evidence="4 5">SMB1</strain>
    </source>
</reference>
<dbReference type="OrthoDB" id="9802318at2"/>
<dbReference type="Pfam" id="PF18370">
    <property type="entry name" value="RGI_lyase"/>
    <property type="match status" value="1"/>
</dbReference>
<dbReference type="Gene3D" id="2.60.40.10">
    <property type="entry name" value="Immunoglobulins"/>
    <property type="match status" value="1"/>
</dbReference>
<comment type="caution">
    <text evidence="4">The sequence shown here is derived from an EMBL/GenBank/DDBJ whole genome shotgun (WGS) entry which is preliminary data.</text>
</comment>
<keyword evidence="4" id="KW-0456">Lyase</keyword>
<dbReference type="GO" id="GO:0016829">
    <property type="term" value="F:lyase activity"/>
    <property type="evidence" value="ECO:0007669"/>
    <property type="project" value="UniProtKB-KW"/>
</dbReference>
<dbReference type="InterPro" id="IPR049366">
    <property type="entry name" value="RGL11_C"/>
</dbReference>
<dbReference type="CDD" id="cd10318">
    <property type="entry name" value="RGL11"/>
    <property type="match status" value="1"/>
</dbReference>
<dbReference type="PANTHER" id="PTHR43118">
    <property type="entry name" value="RHAMNOGALACTURONAN LYASE (EUROFUNG)"/>
    <property type="match status" value="1"/>
</dbReference>
<dbReference type="Pfam" id="PF21348">
    <property type="entry name" value="RGL11_C"/>
    <property type="match status" value="1"/>
</dbReference>
<dbReference type="SUPFAM" id="SSF69318">
    <property type="entry name" value="Integrin alpha N-terminal domain"/>
    <property type="match status" value="1"/>
</dbReference>
<dbReference type="InterPro" id="IPR028994">
    <property type="entry name" value="Integrin_alpha_N"/>
</dbReference>
<dbReference type="AlphaFoldDB" id="A0A2W1L3B7"/>
<sequence length="619" mass="66369">MLLAAAVALGTLPLSAADTASAANARQMEKLNRGLVAVKVNSGVFLSWRLLGTEAASTSFNVYRGSTKLNSSPVTGSTSFTDPQGSTSSSYTVRAVVNGQEQAASPAASVWGQHFLDIPVQKPDGGITPDGVSYSYLPNDASAGDLDGDGDYEIVLKWEPTNAKDNSKSGYTGPVYLDAYELNGSRLWRINLGRNIRAGAHYTQFLVYDFDGDGKAEVVCKTADGTVDGTGVTIGNANADYRNSGGYVLDGPEYLTVFAGTNGRALTTANYEPPRGKVSDWGDSYGNRVDRFLAGVAYLDGVRPSIVMARGYYTRTVLAAYDWRGGQLTKRWIFDSSSSGNSAYAGQGNHSLSTADVDNDGKDEIIYGSMAVDDNGKGLYSTRLGHGDAMHVSDFDTDRPGLEAFQVHESAGAQYGAEMHDAGSGRIIWGVHTGTDTGRGMAADIDPRHKGAEMWASGGVGLHTVKGVRISTTAPASYNFAIWWDGDLLRELLDHNWSGSSATGVGRIDKWDYNSQRLNTILTASGTNSINHTKGNPSLQADLLGDWREEVIWPRSDGNALRLYTTTAATSHKLHTLMHDPVYRLGIAWQNTGYNQPPHTSFYLGEGMTAPGQPNIYTP</sequence>
<evidence type="ECO:0000256" key="1">
    <source>
        <dbReference type="SAM" id="SignalP"/>
    </source>
</evidence>
<dbReference type="InterPro" id="IPR041624">
    <property type="entry name" value="RGI_lyase"/>
</dbReference>
<evidence type="ECO:0000259" key="2">
    <source>
        <dbReference type="Pfam" id="PF18370"/>
    </source>
</evidence>
<feature type="signal peptide" evidence="1">
    <location>
        <begin position="1"/>
        <end position="16"/>
    </location>
</feature>
<organism evidence="4 5">
    <name type="scientific">Paenibacillus sambharensis</name>
    <dbReference type="NCBI Taxonomy" id="1803190"/>
    <lineage>
        <taxon>Bacteria</taxon>
        <taxon>Bacillati</taxon>
        <taxon>Bacillota</taxon>
        <taxon>Bacilli</taxon>
        <taxon>Bacillales</taxon>
        <taxon>Paenibacillaceae</taxon>
        <taxon>Paenibacillus</taxon>
    </lineage>
</organism>